<accession>A0A0M3IL92</accession>
<evidence type="ECO:0000313" key="2">
    <source>
        <dbReference type="WBParaSite" id="ALUE_0001952001-mRNA-1"/>
    </source>
</evidence>
<dbReference type="Proteomes" id="UP000036681">
    <property type="component" value="Unplaced"/>
</dbReference>
<dbReference type="WBParaSite" id="ALUE_0001952001-mRNA-1">
    <property type="protein sequence ID" value="ALUE_0001952001-mRNA-1"/>
    <property type="gene ID" value="ALUE_0001952001"/>
</dbReference>
<proteinExistence type="predicted"/>
<dbReference type="AlphaFoldDB" id="A0A0M3IL92"/>
<protein>
    <submittedName>
        <fullName evidence="2">Uncharacterized protein</fullName>
    </submittedName>
</protein>
<keyword evidence="1" id="KW-1185">Reference proteome</keyword>
<evidence type="ECO:0000313" key="1">
    <source>
        <dbReference type="Proteomes" id="UP000036681"/>
    </source>
</evidence>
<reference evidence="2" key="1">
    <citation type="submission" date="2017-02" db="UniProtKB">
        <authorList>
            <consortium name="WormBaseParasite"/>
        </authorList>
    </citation>
    <scope>IDENTIFICATION</scope>
</reference>
<name>A0A0M3IL92_ASCLU</name>
<organism evidence="1 2">
    <name type="scientific">Ascaris lumbricoides</name>
    <name type="common">Giant roundworm</name>
    <dbReference type="NCBI Taxonomy" id="6252"/>
    <lineage>
        <taxon>Eukaryota</taxon>
        <taxon>Metazoa</taxon>
        <taxon>Ecdysozoa</taxon>
        <taxon>Nematoda</taxon>
        <taxon>Chromadorea</taxon>
        <taxon>Rhabditida</taxon>
        <taxon>Spirurina</taxon>
        <taxon>Ascaridomorpha</taxon>
        <taxon>Ascaridoidea</taxon>
        <taxon>Ascarididae</taxon>
        <taxon>Ascaris</taxon>
    </lineage>
</organism>
<sequence length="63" mass="7461">MYRFHLRSRLEESTMFRRSPQFFHRTVPVQLVPFSSFRVSDLPKRSPVHAPLSVLLRALPLKP</sequence>